<proteinExistence type="predicted"/>
<dbReference type="Pfam" id="PF13679">
    <property type="entry name" value="Methyltransf_32"/>
    <property type="match status" value="1"/>
</dbReference>
<feature type="region of interest" description="Disordered" evidence="1">
    <location>
        <begin position="24"/>
        <end position="104"/>
    </location>
</feature>
<comment type="caution">
    <text evidence="3">The sequence shown here is derived from an EMBL/GenBank/DDBJ whole genome shotgun (WGS) entry which is preliminary data.</text>
</comment>
<evidence type="ECO:0000259" key="2">
    <source>
        <dbReference type="Pfam" id="PF13679"/>
    </source>
</evidence>
<dbReference type="InterPro" id="IPR025714">
    <property type="entry name" value="Methyltranfer_dom"/>
</dbReference>
<name>A0AB34JLK6_PRYPA</name>
<evidence type="ECO:0000256" key="1">
    <source>
        <dbReference type="SAM" id="MobiDB-lite"/>
    </source>
</evidence>
<evidence type="ECO:0000313" key="3">
    <source>
        <dbReference type="EMBL" id="KAL1522395.1"/>
    </source>
</evidence>
<feature type="domain" description="Methyltransferase" evidence="2">
    <location>
        <begin position="170"/>
        <end position="280"/>
    </location>
</feature>
<gene>
    <name evidence="3" type="ORF">AB1Y20_017385</name>
</gene>
<organism evidence="3 4">
    <name type="scientific">Prymnesium parvum</name>
    <name type="common">Toxic golden alga</name>
    <dbReference type="NCBI Taxonomy" id="97485"/>
    <lineage>
        <taxon>Eukaryota</taxon>
        <taxon>Haptista</taxon>
        <taxon>Haptophyta</taxon>
        <taxon>Prymnesiophyceae</taxon>
        <taxon>Prymnesiales</taxon>
        <taxon>Prymnesiaceae</taxon>
        <taxon>Prymnesium</taxon>
    </lineage>
</organism>
<reference evidence="3 4" key="1">
    <citation type="journal article" date="2024" name="Science">
        <title>Giant polyketide synthase enzymes in the biosynthesis of giant marine polyether toxins.</title>
        <authorList>
            <person name="Fallon T.R."/>
            <person name="Shende V.V."/>
            <person name="Wierzbicki I.H."/>
            <person name="Pendleton A.L."/>
            <person name="Watervoot N.F."/>
            <person name="Auber R.P."/>
            <person name="Gonzalez D.J."/>
            <person name="Wisecaver J.H."/>
            <person name="Moore B.S."/>
        </authorList>
    </citation>
    <scope>NUCLEOTIDE SEQUENCE [LARGE SCALE GENOMIC DNA]</scope>
    <source>
        <strain evidence="3 4">12B1</strain>
    </source>
</reference>
<accession>A0AB34JLK6</accession>
<sequence length="368" mass="40289">MAGKMSAAVRSRILEALRLPTLPLPLPHGLTSRRASTSTPWPPAGSGWLVHPPPLRRQNAKGLPSREASSLALVDDNALSPTPAHPTYHPSATTDESVTPERWGMPPFKRWRRFVGSRQKFTPQDAEHLQALQPRLLRQVAEVVSSVVVLPRKELFEAWEVAVRVHSAFPRAAAVADLAAGHGLLGWILLLLAHEQGTPRTVECVDVCKPRAAQRLEEEFLQRFPALVGKFLYRVGRVQELTPISSTVLTSVHACGPLTDHIIVLAIAARCPVILMPCCHSIKPSKGVLLPLTCLENGALAIEREELKEAKARFGVSVAVDGVRADVLRGQGFTVLNDQIPRIITPSNQIILATPIERAVTEAHPWRI</sequence>
<dbReference type="AlphaFoldDB" id="A0AB34JLK6"/>
<protein>
    <recommendedName>
        <fullName evidence="2">Methyltransferase domain-containing protein</fullName>
    </recommendedName>
</protein>
<keyword evidence="4" id="KW-1185">Reference proteome</keyword>
<dbReference type="Proteomes" id="UP001515480">
    <property type="component" value="Unassembled WGS sequence"/>
</dbReference>
<evidence type="ECO:0000313" key="4">
    <source>
        <dbReference type="Proteomes" id="UP001515480"/>
    </source>
</evidence>
<dbReference type="EMBL" id="JBGBPQ010000006">
    <property type="protein sequence ID" value="KAL1522395.1"/>
    <property type="molecule type" value="Genomic_DNA"/>
</dbReference>